<accession>A0A0S6UCN0</accession>
<dbReference type="EMBL" id="DF238840">
    <property type="protein sequence ID" value="GAF25933.1"/>
    <property type="molecule type" value="Genomic_DNA"/>
</dbReference>
<reference evidence="1" key="1">
    <citation type="journal article" date="2014" name="Gene">
        <title>Genome-guided analysis of transformation efficiency and carbon dioxide assimilation by Moorella thermoacetica Y72.</title>
        <authorList>
            <person name="Tsukahara K."/>
            <person name="Kita A."/>
            <person name="Nakashimada Y."/>
            <person name="Hoshino T."/>
            <person name="Murakami K."/>
        </authorList>
    </citation>
    <scope>NUCLEOTIDE SEQUENCE [LARGE SCALE GENOMIC DNA]</scope>
    <source>
        <strain evidence="1">Y72</strain>
    </source>
</reference>
<dbReference type="AlphaFoldDB" id="A0A0S6UCN0"/>
<proteinExistence type="predicted"/>
<sequence>MTFFDFFILQAEDFSNTGFGLYNIILPFRRHLCPDSFSRRTIAGAGAPAID</sequence>
<dbReference type="Proteomes" id="UP000063718">
    <property type="component" value="Unassembled WGS sequence"/>
</dbReference>
<name>A0A0S6UCN0_NEOTH</name>
<organism evidence="1">
    <name type="scientific">Moorella thermoacetica Y72</name>
    <dbReference type="NCBI Taxonomy" id="1325331"/>
    <lineage>
        <taxon>Bacteria</taxon>
        <taxon>Bacillati</taxon>
        <taxon>Bacillota</taxon>
        <taxon>Clostridia</taxon>
        <taxon>Neomoorellales</taxon>
        <taxon>Neomoorellaceae</taxon>
        <taxon>Neomoorella</taxon>
    </lineage>
</organism>
<gene>
    <name evidence="1" type="ORF">MTY_1270</name>
</gene>
<evidence type="ECO:0000313" key="1">
    <source>
        <dbReference type="EMBL" id="GAF25933.1"/>
    </source>
</evidence>
<protein>
    <submittedName>
        <fullName evidence="1">Membrane-fusion protein</fullName>
    </submittedName>
</protein>